<dbReference type="RefSeq" id="WP_076931435.1">
    <property type="nucleotide sequence ID" value="NZ_LT605205.1"/>
</dbReference>
<dbReference type="Pfam" id="PF08843">
    <property type="entry name" value="AbiEii"/>
    <property type="match status" value="1"/>
</dbReference>
<dbReference type="EMBL" id="LT605205">
    <property type="protein sequence ID" value="SCD21623.1"/>
    <property type="molecule type" value="Genomic_DNA"/>
</dbReference>
<dbReference type="InterPro" id="IPR014942">
    <property type="entry name" value="AbiEii"/>
</dbReference>
<sequence length="262" mass="30198">MIQIEQIRNYFPTQIRGNSGFDKHILKEYLQLMILDYLSSTPSIQKMAFIGGTNLRLVKGIDRFSEDLDFDCKDLSKDKFTEMTNGVIQFLERLGLRVEAKDKENPKLTAFRRNIHFPELLFDLGLSGHKEERFLIKVESQDQGVVYPPVITNIKGCGFFFPFPVPSDGVLCSMKIAAMLARAKGRDFYDLMFLLSQAKPDYDFLSKRCGIHSLQEFKQATAELLKTVDLKKKQKDFEHLLFNKANSEKILRFGEFVDSLTE</sequence>
<dbReference type="Gene3D" id="3.10.450.620">
    <property type="entry name" value="JHP933, nucleotidyltransferase-like core domain"/>
    <property type="match status" value="1"/>
</dbReference>
<dbReference type="AlphaFoldDB" id="A0A1R3SZM5"/>
<dbReference type="Proteomes" id="UP000187464">
    <property type="component" value="Chromosome I"/>
</dbReference>
<dbReference type="STRING" id="1642647.PSM36_2828"/>
<evidence type="ECO:0000313" key="1">
    <source>
        <dbReference type="EMBL" id="SCD21623.1"/>
    </source>
</evidence>
<dbReference type="KEGG" id="psac:PSM36_2828"/>
<accession>A0A1R3SZM5</accession>
<gene>
    <name evidence="1" type="ORF">PSM36_2828</name>
</gene>
<keyword evidence="2" id="KW-1185">Reference proteome</keyword>
<reference evidence="1 2" key="1">
    <citation type="submission" date="2016-08" db="EMBL/GenBank/DDBJ databases">
        <authorList>
            <person name="Seilhamer J.J."/>
        </authorList>
    </citation>
    <scope>NUCLEOTIDE SEQUENCE [LARGE SCALE GENOMIC DNA]</scope>
    <source>
        <strain evidence="1">M3/6</strain>
    </source>
</reference>
<name>A0A1R3SZM5_9BACT</name>
<proteinExistence type="predicted"/>
<protein>
    <recommendedName>
        <fullName evidence="3">Nucleotidyl transferase AbiEii/AbiGii toxin family protein</fullName>
    </recommendedName>
</protein>
<organism evidence="1 2">
    <name type="scientific">Proteiniphilum saccharofermentans</name>
    <dbReference type="NCBI Taxonomy" id="1642647"/>
    <lineage>
        <taxon>Bacteria</taxon>
        <taxon>Pseudomonadati</taxon>
        <taxon>Bacteroidota</taxon>
        <taxon>Bacteroidia</taxon>
        <taxon>Bacteroidales</taxon>
        <taxon>Dysgonomonadaceae</taxon>
        <taxon>Proteiniphilum</taxon>
    </lineage>
</organism>
<evidence type="ECO:0008006" key="3">
    <source>
        <dbReference type="Google" id="ProtNLM"/>
    </source>
</evidence>
<evidence type="ECO:0000313" key="2">
    <source>
        <dbReference type="Proteomes" id="UP000187464"/>
    </source>
</evidence>